<dbReference type="Proteomes" id="UP001499930">
    <property type="component" value="Unassembled WGS sequence"/>
</dbReference>
<dbReference type="InterPro" id="IPR005183">
    <property type="entry name" value="DUF305_CopM-like"/>
</dbReference>
<proteinExistence type="predicted"/>
<dbReference type="Pfam" id="PF03713">
    <property type="entry name" value="DUF305"/>
    <property type="match status" value="1"/>
</dbReference>
<dbReference type="Gene3D" id="1.20.1260.10">
    <property type="match status" value="1"/>
</dbReference>
<protein>
    <submittedName>
        <fullName evidence="2">DUF305 domain-containing protein</fullName>
    </submittedName>
</protein>
<reference evidence="3" key="1">
    <citation type="journal article" date="2019" name="Int. J. Syst. Evol. Microbiol.">
        <title>The Global Catalogue of Microorganisms (GCM) 10K type strain sequencing project: providing services to taxonomists for standard genome sequencing and annotation.</title>
        <authorList>
            <consortium name="The Broad Institute Genomics Platform"/>
            <consortium name="The Broad Institute Genome Sequencing Center for Infectious Disease"/>
            <person name="Wu L."/>
            <person name="Ma J."/>
        </authorList>
    </citation>
    <scope>NUCLEOTIDE SEQUENCE [LARGE SCALE GENOMIC DNA]</scope>
    <source>
        <strain evidence="3">JCM 3106</strain>
    </source>
</reference>
<gene>
    <name evidence="2" type="ORF">GCM10017559_68430</name>
</gene>
<accession>A0ABP6L8T9</accession>
<dbReference type="PANTHER" id="PTHR36933:SF1">
    <property type="entry name" value="SLL0788 PROTEIN"/>
    <property type="match status" value="1"/>
</dbReference>
<evidence type="ECO:0000259" key="1">
    <source>
        <dbReference type="Pfam" id="PF03713"/>
    </source>
</evidence>
<dbReference type="InterPro" id="IPR012347">
    <property type="entry name" value="Ferritin-like"/>
</dbReference>
<sequence length="216" mass="22479">MPGQVIAVIMAISAVGGCAGTQPERPAPLVADGGAPVIIPGGPGEAGRTASPGENLGESEARVTAADVRFAEDMIPHHRQALEMADLVPSRSSSPVLRGLAERITAAQRPEIAAMTSWLRAAGRSPDGQGDGHAGQGGHDDVVTLEQMNRLRTARGADFDTLFLTLMIAHHEAAVTMAGRQLREGTDRAMLATAKDVVSGQAIEIARMRRLLASPA</sequence>
<feature type="domain" description="DUF305" evidence="1">
    <location>
        <begin position="67"/>
        <end position="212"/>
    </location>
</feature>
<keyword evidence="3" id="KW-1185">Reference proteome</keyword>
<evidence type="ECO:0000313" key="2">
    <source>
        <dbReference type="EMBL" id="GAA3031653.1"/>
    </source>
</evidence>
<organism evidence="2 3">
    <name type="scientific">Streptosporangium longisporum</name>
    <dbReference type="NCBI Taxonomy" id="46187"/>
    <lineage>
        <taxon>Bacteria</taxon>
        <taxon>Bacillati</taxon>
        <taxon>Actinomycetota</taxon>
        <taxon>Actinomycetes</taxon>
        <taxon>Streptosporangiales</taxon>
        <taxon>Streptosporangiaceae</taxon>
        <taxon>Streptosporangium</taxon>
    </lineage>
</organism>
<dbReference type="PANTHER" id="PTHR36933">
    <property type="entry name" value="SLL0788 PROTEIN"/>
    <property type="match status" value="1"/>
</dbReference>
<dbReference type="EMBL" id="BAAAWD010000019">
    <property type="protein sequence ID" value="GAA3031653.1"/>
    <property type="molecule type" value="Genomic_DNA"/>
</dbReference>
<evidence type="ECO:0000313" key="3">
    <source>
        <dbReference type="Proteomes" id="UP001499930"/>
    </source>
</evidence>
<comment type="caution">
    <text evidence="2">The sequence shown here is derived from an EMBL/GenBank/DDBJ whole genome shotgun (WGS) entry which is preliminary data.</text>
</comment>
<name>A0ABP6L8T9_9ACTN</name>
<dbReference type="RefSeq" id="WP_344903728.1">
    <property type="nucleotide sequence ID" value="NZ_BAAAWD010000019.1"/>
</dbReference>